<keyword evidence="1" id="KW-0812">Transmembrane</keyword>
<accession>A0ABY4WM69</accession>
<dbReference type="InterPro" id="IPR056926">
    <property type="entry name" value="FLQE3_permease"/>
</dbReference>
<feature type="transmembrane region" description="Helical" evidence="1">
    <location>
        <begin position="89"/>
        <end position="111"/>
    </location>
</feature>
<proteinExistence type="predicted"/>
<organism evidence="2 3">
    <name type="scientific">Brevibacillus ruminantium</name>
    <dbReference type="NCBI Taxonomy" id="2950604"/>
    <lineage>
        <taxon>Bacteria</taxon>
        <taxon>Bacillati</taxon>
        <taxon>Bacillota</taxon>
        <taxon>Bacilli</taxon>
        <taxon>Bacillales</taxon>
        <taxon>Paenibacillaceae</taxon>
        <taxon>Brevibacillus</taxon>
    </lineage>
</organism>
<feature type="transmembrane region" description="Helical" evidence="1">
    <location>
        <begin position="203"/>
        <end position="220"/>
    </location>
</feature>
<protein>
    <submittedName>
        <fullName evidence="2">ABC transporter permease</fullName>
    </submittedName>
</protein>
<feature type="transmembrane region" description="Helical" evidence="1">
    <location>
        <begin position="151"/>
        <end position="180"/>
    </location>
</feature>
<dbReference type="Pfam" id="PF24686">
    <property type="entry name" value="FLQE3_permease"/>
    <property type="match status" value="1"/>
</dbReference>
<keyword evidence="1" id="KW-1133">Transmembrane helix</keyword>
<reference evidence="2" key="1">
    <citation type="submission" date="2022-06" db="EMBL/GenBank/DDBJ databases">
        <title>Genome sequencing of Brevibacillus sp. BB3-R1.</title>
        <authorList>
            <person name="Heo J."/>
            <person name="Lee D."/>
            <person name="Won M."/>
            <person name="Han B.-H."/>
            <person name="Hong S.-B."/>
            <person name="Kwon S.-W."/>
        </authorList>
    </citation>
    <scope>NUCLEOTIDE SEQUENCE</scope>
    <source>
        <strain evidence="2">BB3-R1</strain>
    </source>
</reference>
<sequence>MRFAQAFCHDVKMQWRQGFYFIYAILSAIYVLVLQQFSAGTQEVAALLLTFSDPSVLGFFFIGGLVLLEKAQELLGPLFVTPYTPRQYIWSKTLSLTLLSVTAAFGIHLGVFGISQGSGMFDFMTGVVLTSVFFTLLGLGFAVYCQTLNGFFFLGTLGTLIFLMPILNVVGVVSFPYFAWLPSHAGLKLLGAPFELLGWDERLFSWLNLASWIWLAELGVRQAFRRRLPSVGGGRMT</sequence>
<dbReference type="EMBL" id="CP098755">
    <property type="protein sequence ID" value="USG66940.1"/>
    <property type="molecule type" value="Genomic_DNA"/>
</dbReference>
<dbReference type="Proteomes" id="UP001056500">
    <property type="component" value="Chromosome"/>
</dbReference>
<evidence type="ECO:0000256" key="1">
    <source>
        <dbReference type="SAM" id="Phobius"/>
    </source>
</evidence>
<feature type="transmembrane region" description="Helical" evidence="1">
    <location>
        <begin position="123"/>
        <end position="144"/>
    </location>
</feature>
<keyword evidence="3" id="KW-1185">Reference proteome</keyword>
<dbReference type="RefSeq" id="WP_251874045.1">
    <property type="nucleotide sequence ID" value="NZ_CP098755.1"/>
</dbReference>
<evidence type="ECO:0000313" key="3">
    <source>
        <dbReference type="Proteomes" id="UP001056500"/>
    </source>
</evidence>
<feature type="transmembrane region" description="Helical" evidence="1">
    <location>
        <begin position="44"/>
        <end position="68"/>
    </location>
</feature>
<name>A0ABY4WM69_9BACL</name>
<keyword evidence="1" id="KW-0472">Membrane</keyword>
<evidence type="ECO:0000313" key="2">
    <source>
        <dbReference type="EMBL" id="USG66940.1"/>
    </source>
</evidence>
<gene>
    <name evidence="2" type="ORF">NDK47_06485</name>
</gene>
<feature type="transmembrane region" description="Helical" evidence="1">
    <location>
        <begin position="20"/>
        <end position="38"/>
    </location>
</feature>